<proteinExistence type="predicted"/>
<dbReference type="CDD" id="cd07067">
    <property type="entry name" value="HP_PGM_like"/>
    <property type="match status" value="1"/>
</dbReference>
<dbReference type="AlphaFoldDB" id="A0A336N5U0"/>
<dbReference type="PANTHER" id="PTHR46517">
    <property type="entry name" value="FRUCTOSE-2,6-BISPHOSPHATASE TIGAR"/>
    <property type="match status" value="1"/>
</dbReference>
<dbReference type="GO" id="GO:0043456">
    <property type="term" value="P:regulation of pentose-phosphate shunt"/>
    <property type="evidence" value="ECO:0007669"/>
    <property type="project" value="TreeGrafter"/>
</dbReference>
<dbReference type="EC" id="3.1.3.73" evidence="4"/>
<dbReference type="InterPro" id="IPR051695">
    <property type="entry name" value="Phosphoglycerate_Mutase"/>
</dbReference>
<sequence>MSKNLTFYLIRHGRTVWNEQGLLQGLGNSDLTENGVKGAKLTGVALKDVPFVAAYSSCLQRTIDTAQHILGQRPVPLFQHQGLNEQYFGTWEGLPVEIYVNWKNLNNCGMLRRITRRKVMAERPLNNLPTVP</sequence>
<evidence type="ECO:0000256" key="3">
    <source>
        <dbReference type="PIRSR" id="PIRSR613078-2"/>
    </source>
</evidence>
<evidence type="ECO:0000256" key="1">
    <source>
        <dbReference type="ARBA" id="ARBA00022801"/>
    </source>
</evidence>
<evidence type="ECO:0000256" key="2">
    <source>
        <dbReference type="PIRSR" id="PIRSR613078-1"/>
    </source>
</evidence>
<name>A0A336N5U0_AGGAP</name>
<dbReference type="SMART" id="SM00855">
    <property type="entry name" value="PGAM"/>
    <property type="match status" value="1"/>
</dbReference>
<dbReference type="Pfam" id="PF00300">
    <property type="entry name" value="His_Phos_1"/>
    <property type="match status" value="1"/>
</dbReference>
<dbReference type="GO" id="GO:0045820">
    <property type="term" value="P:negative regulation of glycolytic process"/>
    <property type="evidence" value="ECO:0007669"/>
    <property type="project" value="TreeGrafter"/>
</dbReference>
<protein>
    <submittedName>
        <fullName evidence="4">Alpha-ribazole phosphatase</fullName>
        <ecNumber evidence="4">3.1.3.73</ecNumber>
    </submittedName>
</protein>
<gene>
    <name evidence="4" type="primary">cobC</name>
    <name evidence="4" type="ORF">NCTC5908_01515</name>
</gene>
<accession>A0A336N5U0</accession>
<feature type="active site" description="Tele-phosphohistidine intermediate" evidence="2">
    <location>
        <position position="12"/>
    </location>
</feature>
<dbReference type="GO" id="GO:0043755">
    <property type="term" value="F:alpha-ribazole phosphatase activity"/>
    <property type="evidence" value="ECO:0007669"/>
    <property type="project" value="UniProtKB-EC"/>
</dbReference>
<dbReference type="PANTHER" id="PTHR46517:SF1">
    <property type="entry name" value="FRUCTOSE-2,6-BISPHOSPHATASE TIGAR"/>
    <property type="match status" value="1"/>
</dbReference>
<evidence type="ECO:0000313" key="4">
    <source>
        <dbReference type="EMBL" id="SSZ29709.1"/>
    </source>
</evidence>
<dbReference type="GO" id="GO:0005829">
    <property type="term" value="C:cytosol"/>
    <property type="evidence" value="ECO:0007669"/>
    <property type="project" value="TreeGrafter"/>
</dbReference>
<dbReference type="EMBL" id="UFSP01000002">
    <property type="protein sequence ID" value="SSZ29709.1"/>
    <property type="molecule type" value="Genomic_DNA"/>
</dbReference>
<dbReference type="Gene3D" id="3.40.50.1240">
    <property type="entry name" value="Phosphoglycerate mutase-like"/>
    <property type="match status" value="1"/>
</dbReference>
<dbReference type="InterPro" id="IPR013078">
    <property type="entry name" value="His_Pase_superF_clade-1"/>
</dbReference>
<organism evidence="4 5">
    <name type="scientific">Aggregatibacter aphrophilus</name>
    <name type="common">Haemophilus aphrophilus</name>
    <dbReference type="NCBI Taxonomy" id="732"/>
    <lineage>
        <taxon>Bacteria</taxon>
        <taxon>Pseudomonadati</taxon>
        <taxon>Pseudomonadota</taxon>
        <taxon>Gammaproteobacteria</taxon>
        <taxon>Pasteurellales</taxon>
        <taxon>Pasteurellaceae</taxon>
        <taxon>Aggregatibacter</taxon>
    </lineage>
</organism>
<keyword evidence="1 4" id="KW-0378">Hydrolase</keyword>
<feature type="active site" description="Proton donor/acceptor" evidence="2">
    <location>
        <position position="85"/>
    </location>
</feature>
<dbReference type="SUPFAM" id="SSF53254">
    <property type="entry name" value="Phosphoglycerate mutase-like"/>
    <property type="match status" value="1"/>
</dbReference>
<dbReference type="InterPro" id="IPR029033">
    <property type="entry name" value="His_PPase_superfam"/>
</dbReference>
<reference evidence="4 5" key="1">
    <citation type="submission" date="2018-06" db="EMBL/GenBank/DDBJ databases">
        <authorList>
            <consortium name="Pathogen Informatics"/>
            <person name="Doyle S."/>
        </authorList>
    </citation>
    <scope>NUCLEOTIDE SEQUENCE [LARGE SCALE GENOMIC DNA]</scope>
    <source>
        <strain evidence="4 5">NCTC5908</strain>
    </source>
</reference>
<dbReference type="Proteomes" id="UP000253728">
    <property type="component" value="Unassembled WGS sequence"/>
</dbReference>
<dbReference type="STRING" id="732.ADJ80_07875"/>
<evidence type="ECO:0000313" key="5">
    <source>
        <dbReference type="Proteomes" id="UP000253728"/>
    </source>
</evidence>
<feature type="binding site" evidence="3">
    <location>
        <position position="61"/>
    </location>
    <ligand>
        <name>substrate</name>
    </ligand>
</feature>
<dbReference type="GO" id="GO:0004331">
    <property type="term" value="F:fructose-2,6-bisphosphate 2-phosphatase activity"/>
    <property type="evidence" value="ECO:0007669"/>
    <property type="project" value="TreeGrafter"/>
</dbReference>
<feature type="binding site" evidence="3">
    <location>
        <begin position="11"/>
        <end position="18"/>
    </location>
    <ligand>
        <name>substrate</name>
    </ligand>
</feature>